<sequence>MKAEDFEKREIIFESIWKTIALTIVSGMFVFSAFAFMDRKENSFSFWATLLLFGFGVVQGLYQLLNPKTLFIRPGSKLAKEYGEIDFQKRYNDLGAFEYMDNGFSATIEEEEMAFSWSELNTIVAYKKDLYTYDVICLDVFTAGGHDLSINEDTPGWHQFIERLNKAFTSIDKGWQSEVSQTAFETKLTLLYDRQNRDLEEVVKEYYKK</sequence>
<dbReference type="STRING" id="512763.DC20_05860"/>
<evidence type="ECO:0000313" key="3">
    <source>
        <dbReference type="Proteomes" id="UP000061382"/>
    </source>
</evidence>
<gene>
    <name evidence="2" type="ORF">DC20_05860</name>
</gene>
<name>A0A0P0CW47_9BACT</name>
<evidence type="ECO:0000256" key="1">
    <source>
        <dbReference type="SAM" id="Phobius"/>
    </source>
</evidence>
<protein>
    <submittedName>
        <fullName evidence="2">Uncharacterized protein</fullName>
    </submittedName>
</protein>
<dbReference type="KEGG" id="rti:DC20_05860"/>
<evidence type="ECO:0000313" key="2">
    <source>
        <dbReference type="EMBL" id="ALI98582.1"/>
    </source>
</evidence>
<keyword evidence="3" id="KW-1185">Reference proteome</keyword>
<keyword evidence="1" id="KW-0812">Transmembrane</keyword>
<dbReference type="RefSeq" id="WP_062542973.1">
    <property type="nucleotide sequence ID" value="NZ_CP012643.1"/>
</dbReference>
<dbReference type="EMBL" id="CP012643">
    <property type="protein sequence ID" value="ALI98582.1"/>
    <property type="molecule type" value="Genomic_DNA"/>
</dbReference>
<dbReference type="OrthoDB" id="1353806at2"/>
<organism evidence="2 3">
    <name type="scientific">Rufibacter tibetensis</name>
    <dbReference type="NCBI Taxonomy" id="512763"/>
    <lineage>
        <taxon>Bacteria</taxon>
        <taxon>Pseudomonadati</taxon>
        <taxon>Bacteroidota</taxon>
        <taxon>Cytophagia</taxon>
        <taxon>Cytophagales</taxon>
        <taxon>Hymenobacteraceae</taxon>
        <taxon>Rufibacter</taxon>
    </lineage>
</organism>
<dbReference type="Proteomes" id="UP000061382">
    <property type="component" value="Chromosome"/>
</dbReference>
<keyword evidence="1" id="KW-0472">Membrane</keyword>
<reference evidence="2 3" key="1">
    <citation type="submission" date="2015-08" db="EMBL/GenBank/DDBJ databases">
        <title>Complete genome sequence of Rufibacter tibetensis strain 1351t, a radiation-resistant bacterium from tibet plateau.</title>
        <authorList>
            <person name="Dai J."/>
        </authorList>
    </citation>
    <scope>NUCLEOTIDE SEQUENCE [LARGE SCALE GENOMIC DNA]</scope>
    <source>
        <strain evidence="2 3">1351</strain>
    </source>
</reference>
<feature type="transmembrane region" description="Helical" evidence="1">
    <location>
        <begin position="20"/>
        <end position="37"/>
    </location>
</feature>
<feature type="transmembrane region" description="Helical" evidence="1">
    <location>
        <begin position="43"/>
        <end position="65"/>
    </location>
</feature>
<accession>A0A0P0CW47</accession>
<dbReference type="PATRIC" id="fig|512763.3.peg.1298"/>
<proteinExistence type="predicted"/>
<dbReference type="AlphaFoldDB" id="A0A0P0CW47"/>
<keyword evidence="1" id="KW-1133">Transmembrane helix</keyword>